<evidence type="ECO:0000256" key="9">
    <source>
        <dbReference type="SAM" id="MobiDB-lite"/>
    </source>
</evidence>
<feature type="region of interest" description="Disordered" evidence="9">
    <location>
        <begin position="44"/>
        <end position="64"/>
    </location>
</feature>
<feature type="compositionally biased region" description="Acidic residues" evidence="9">
    <location>
        <begin position="44"/>
        <end position="57"/>
    </location>
</feature>
<evidence type="ECO:0000256" key="3">
    <source>
        <dbReference type="ARBA" id="ARBA00022692"/>
    </source>
</evidence>
<keyword evidence="10" id="KW-0732">Signal</keyword>
<evidence type="ECO:0000256" key="6">
    <source>
        <dbReference type="ARBA" id="ARBA00023055"/>
    </source>
</evidence>
<evidence type="ECO:0000256" key="10">
    <source>
        <dbReference type="SAM" id="SignalP"/>
    </source>
</evidence>
<dbReference type="GO" id="GO:0006869">
    <property type="term" value="P:lipid transport"/>
    <property type="evidence" value="ECO:0007669"/>
    <property type="project" value="UniProtKB-KW"/>
</dbReference>
<dbReference type="GO" id="GO:0008289">
    <property type="term" value="F:lipid binding"/>
    <property type="evidence" value="ECO:0007669"/>
    <property type="project" value="UniProtKB-KW"/>
</dbReference>
<keyword evidence="7" id="KW-0446">Lipid-binding</keyword>
<feature type="region of interest" description="Disordered" evidence="9">
    <location>
        <begin position="312"/>
        <end position="348"/>
    </location>
</feature>
<reference evidence="12" key="2">
    <citation type="submission" date="2025-09" db="UniProtKB">
        <authorList>
            <consortium name="Ensembl"/>
        </authorList>
    </citation>
    <scope>IDENTIFICATION</scope>
</reference>
<evidence type="ECO:0000313" key="13">
    <source>
        <dbReference type="Proteomes" id="UP000265160"/>
    </source>
</evidence>
<evidence type="ECO:0000256" key="5">
    <source>
        <dbReference type="ARBA" id="ARBA00022989"/>
    </source>
</evidence>
<organism evidence="12 13">
    <name type="scientific">Maylandia zebra</name>
    <name type="common">zebra mbuna</name>
    <dbReference type="NCBI Taxonomy" id="106582"/>
    <lineage>
        <taxon>Eukaryota</taxon>
        <taxon>Metazoa</taxon>
        <taxon>Chordata</taxon>
        <taxon>Craniata</taxon>
        <taxon>Vertebrata</taxon>
        <taxon>Euteleostomi</taxon>
        <taxon>Actinopterygii</taxon>
        <taxon>Neopterygii</taxon>
        <taxon>Teleostei</taxon>
        <taxon>Neoteleostei</taxon>
        <taxon>Acanthomorphata</taxon>
        <taxon>Ovalentaria</taxon>
        <taxon>Cichlomorphae</taxon>
        <taxon>Cichliformes</taxon>
        <taxon>Cichlidae</taxon>
        <taxon>African cichlids</taxon>
        <taxon>Pseudocrenilabrinae</taxon>
        <taxon>Haplochromini</taxon>
        <taxon>Maylandia</taxon>
        <taxon>Maylandia zebra complex</taxon>
    </lineage>
</organism>
<dbReference type="GeneTree" id="ENSGT00940000164352"/>
<evidence type="ECO:0000256" key="7">
    <source>
        <dbReference type="ARBA" id="ARBA00023121"/>
    </source>
</evidence>
<accession>A0A3P9DHR9</accession>
<dbReference type="PROSITE" id="PS51847">
    <property type="entry name" value="SMP"/>
    <property type="match status" value="1"/>
</dbReference>
<dbReference type="Proteomes" id="UP000265160">
    <property type="component" value="Unplaced"/>
</dbReference>
<feature type="chain" id="PRO_5018311234" description="SMP-LTD domain-containing protein" evidence="10">
    <location>
        <begin position="23"/>
        <end position="468"/>
    </location>
</feature>
<dbReference type="CDD" id="cd21675">
    <property type="entry name" value="SMP_TEX2"/>
    <property type="match status" value="1"/>
</dbReference>
<evidence type="ECO:0000256" key="2">
    <source>
        <dbReference type="ARBA" id="ARBA00022448"/>
    </source>
</evidence>
<feature type="domain" description="SMP-LTD" evidence="11">
    <location>
        <begin position="186"/>
        <end position="464"/>
    </location>
</feature>
<keyword evidence="8" id="KW-0472">Membrane</keyword>
<reference evidence="12" key="1">
    <citation type="submission" date="2025-08" db="UniProtKB">
        <authorList>
            <consortium name="Ensembl"/>
        </authorList>
    </citation>
    <scope>IDENTIFICATION</scope>
</reference>
<dbReference type="AlphaFoldDB" id="A0A3P9DHR9"/>
<evidence type="ECO:0000259" key="11">
    <source>
        <dbReference type="PROSITE" id="PS51847"/>
    </source>
</evidence>
<dbReference type="PANTHER" id="PTHR13466">
    <property type="entry name" value="TEX2 PROTEIN-RELATED"/>
    <property type="match status" value="1"/>
</dbReference>
<dbReference type="Ensembl" id="ENSMZET00005035484.1">
    <property type="protein sequence ID" value="ENSMZEP00005034280.1"/>
    <property type="gene ID" value="ENSMZEG00005025627.1"/>
</dbReference>
<feature type="compositionally biased region" description="Acidic residues" evidence="9">
    <location>
        <begin position="312"/>
        <end position="326"/>
    </location>
</feature>
<evidence type="ECO:0000313" key="12">
    <source>
        <dbReference type="Ensembl" id="ENSMZEP00005034280.1"/>
    </source>
</evidence>
<evidence type="ECO:0000256" key="1">
    <source>
        <dbReference type="ARBA" id="ARBA00004586"/>
    </source>
</evidence>
<dbReference type="GO" id="GO:0005789">
    <property type="term" value="C:endoplasmic reticulum membrane"/>
    <property type="evidence" value="ECO:0007669"/>
    <property type="project" value="UniProtKB-SubCell"/>
</dbReference>
<keyword evidence="3" id="KW-0812">Transmembrane</keyword>
<dbReference type="PANTHER" id="PTHR13466:SF4">
    <property type="entry name" value="SMP-LTD DOMAIN-CONTAINING PROTEIN"/>
    <property type="match status" value="1"/>
</dbReference>
<keyword evidence="5" id="KW-1133">Transmembrane helix</keyword>
<comment type="subcellular location">
    <subcellularLocation>
        <location evidence="1">Endoplasmic reticulum membrane</location>
    </subcellularLocation>
</comment>
<feature type="region of interest" description="Disordered" evidence="9">
    <location>
        <begin position="164"/>
        <end position="189"/>
    </location>
</feature>
<keyword evidence="13" id="KW-1185">Reference proteome</keyword>
<name>A0A3P9DHR9_9CICH</name>
<dbReference type="InterPro" id="IPR031468">
    <property type="entry name" value="SMP_LBD"/>
</dbReference>
<protein>
    <recommendedName>
        <fullName evidence="11">SMP-LTD domain-containing protein</fullName>
    </recommendedName>
</protein>
<evidence type="ECO:0000256" key="4">
    <source>
        <dbReference type="ARBA" id="ARBA00022824"/>
    </source>
</evidence>
<proteinExistence type="predicted"/>
<keyword evidence="6" id="KW-0445">Lipid transport</keyword>
<feature type="signal peptide" evidence="10">
    <location>
        <begin position="1"/>
        <end position="22"/>
    </location>
</feature>
<evidence type="ECO:0000256" key="8">
    <source>
        <dbReference type="ARBA" id="ARBA00023136"/>
    </source>
</evidence>
<keyword evidence="2" id="KW-0813">Transport</keyword>
<sequence length="468" mass="52412">MNSWSFFSTFLLQVSLVPPGLARKRVWNRKYPICITLAEGEVGEESVVEGQETEEEREEKNTDPHQQFPVTLYLFGRTGREKEEWFQHFVSASRALAQTSVRDEGNTGKKTTCYSMPNLPYSIILSTIKESTEELPDFPGAMKAKTLLDYSSYMTQLMGSESCNPTPSPCQGGAEADAGTGPGECSAESEPTWVNCLVGRIFWDFLWEKYWADQVAHKIQKKLSKIKLPYFMNELTLADLDMGTCLPHILSTSKPTLDSRGLWLQLELVYTGCLQMTLETKMNLCKLGKEGEDEAHSVPETQKLCILADSDEESSSAGSSDEEEVPPSELHGCVGDKSPVMAADGHAGGRTSRKILRFVDKIAKSKYFQKATENEYIRKKISEVSNMPLMLSVEVLELSGTLAINIPPPPTDRICFRVPPRLDLHVRPMLGEREVTFTHVTEWIEKKLQCEFQVSPSVFPFAHGDDAD</sequence>
<keyword evidence="4" id="KW-0256">Endoplasmic reticulum</keyword>